<sequence length="65" mass="7779">VARYLSANGPMVTMRDGEIRDVKWKPLRRLDNHWGNSYWNVSGRYASRVSEPSDVRRRLYGWWIP</sequence>
<comment type="caution">
    <text evidence="1">The sequence shown here is derived from an EMBL/GenBank/DDBJ whole genome shotgun (WGS) entry which is preliminary data.</text>
</comment>
<keyword evidence="2" id="KW-1185">Reference proteome</keyword>
<dbReference type="EMBL" id="LXQA010130172">
    <property type="protein sequence ID" value="MCI22372.1"/>
    <property type="molecule type" value="Genomic_DNA"/>
</dbReference>
<dbReference type="AlphaFoldDB" id="A0A392QEU5"/>
<organism evidence="1 2">
    <name type="scientific">Trifolium medium</name>
    <dbReference type="NCBI Taxonomy" id="97028"/>
    <lineage>
        <taxon>Eukaryota</taxon>
        <taxon>Viridiplantae</taxon>
        <taxon>Streptophyta</taxon>
        <taxon>Embryophyta</taxon>
        <taxon>Tracheophyta</taxon>
        <taxon>Spermatophyta</taxon>
        <taxon>Magnoliopsida</taxon>
        <taxon>eudicotyledons</taxon>
        <taxon>Gunneridae</taxon>
        <taxon>Pentapetalae</taxon>
        <taxon>rosids</taxon>
        <taxon>fabids</taxon>
        <taxon>Fabales</taxon>
        <taxon>Fabaceae</taxon>
        <taxon>Papilionoideae</taxon>
        <taxon>50 kb inversion clade</taxon>
        <taxon>NPAAA clade</taxon>
        <taxon>Hologalegina</taxon>
        <taxon>IRL clade</taxon>
        <taxon>Trifolieae</taxon>
        <taxon>Trifolium</taxon>
    </lineage>
</organism>
<reference evidence="1 2" key="1">
    <citation type="journal article" date="2018" name="Front. Plant Sci.">
        <title>Red Clover (Trifolium pratense) and Zigzag Clover (T. medium) - A Picture of Genomic Similarities and Differences.</title>
        <authorList>
            <person name="Dluhosova J."/>
            <person name="Istvanek J."/>
            <person name="Nedelnik J."/>
            <person name="Repkova J."/>
        </authorList>
    </citation>
    <scope>NUCLEOTIDE SEQUENCE [LARGE SCALE GENOMIC DNA]</scope>
    <source>
        <strain evidence="2">cv. 10/8</strain>
        <tissue evidence="1">Leaf</tissue>
    </source>
</reference>
<evidence type="ECO:0000313" key="1">
    <source>
        <dbReference type="EMBL" id="MCI22372.1"/>
    </source>
</evidence>
<dbReference type="Proteomes" id="UP000265520">
    <property type="component" value="Unassembled WGS sequence"/>
</dbReference>
<evidence type="ECO:0000313" key="2">
    <source>
        <dbReference type="Proteomes" id="UP000265520"/>
    </source>
</evidence>
<name>A0A392QEU5_9FABA</name>
<proteinExistence type="predicted"/>
<feature type="non-terminal residue" evidence="1">
    <location>
        <position position="1"/>
    </location>
</feature>
<accession>A0A392QEU5</accession>
<protein>
    <submittedName>
        <fullName evidence="1">Uncharacterized protein</fullName>
    </submittedName>
</protein>